<reference evidence="1 2" key="1">
    <citation type="submission" date="2020-03" db="EMBL/GenBank/DDBJ databases">
        <title>Genomic Encyclopedia of Type Strains, Phase IV (KMG-IV): sequencing the most valuable type-strain genomes for metagenomic binning, comparative biology and taxonomic classification.</title>
        <authorList>
            <person name="Goeker M."/>
        </authorList>
    </citation>
    <scope>NUCLEOTIDE SEQUENCE [LARGE SCALE GENOMIC DNA]</scope>
    <source>
        <strain evidence="1 2">DSM 7225</strain>
    </source>
</reference>
<sequence>MNAPAELRRRIADGMASAGARSVVVARGSLVLLAHGLSAVQPEQRGDCWIETGGETLTAEDTMALLRHWSTGVPFAHGV</sequence>
<organism evidence="1 2">
    <name type="scientific">Sphingomonas trueperi</name>
    <dbReference type="NCBI Taxonomy" id="53317"/>
    <lineage>
        <taxon>Bacteria</taxon>
        <taxon>Pseudomonadati</taxon>
        <taxon>Pseudomonadota</taxon>
        <taxon>Alphaproteobacteria</taxon>
        <taxon>Sphingomonadales</taxon>
        <taxon>Sphingomonadaceae</taxon>
        <taxon>Sphingomonas</taxon>
    </lineage>
</organism>
<gene>
    <name evidence="1" type="ORF">GGR89_001086</name>
</gene>
<evidence type="ECO:0000313" key="2">
    <source>
        <dbReference type="Proteomes" id="UP000531251"/>
    </source>
</evidence>
<evidence type="ECO:0000313" key="1">
    <source>
        <dbReference type="EMBL" id="NJB96786.1"/>
    </source>
</evidence>
<proteinExistence type="predicted"/>
<dbReference type="Proteomes" id="UP000531251">
    <property type="component" value="Unassembled WGS sequence"/>
</dbReference>
<name>A0A7X5XZP4_9SPHN</name>
<dbReference type="EMBL" id="JAATJB010000002">
    <property type="protein sequence ID" value="NJB96786.1"/>
    <property type="molecule type" value="Genomic_DNA"/>
</dbReference>
<comment type="caution">
    <text evidence="1">The sequence shown here is derived from an EMBL/GenBank/DDBJ whole genome shotgun (WGS) entry which is preliminary data.</text>
</comment>
<accession>A0A7X5XZP4</accession>
<keyword evidence="2" id="KW-1185">Reference proteome</keyword>
<protein>
    <submittedName>
        <fullName evidence="1">Uncharacterized protein</fullName>
    </submittedName>
</protein>
<dbReference type="AlphaFoldDB" id="A0A7X5XZP4"/>
<dbReference type="RefSeq" id="WP_125972735.1">
    <property type="nucleotide sequence ID" value="NZ_BAAADY010000005.1"/>
</dbReference>